<dbReference type="AlphaFoldDB" id="A0AAN4PQM3"/>
<name>A0AAN4PQM3_ASPLE</name>
<feature type="compositionally biased region" description="Basic and acidic residues" evidence="1">
    <location>
        <begin position="218"/>
        <end position="229"/>
    </location>
</feature>
<dbReference type="Proteomes" id="UP000051487">
    <property type="component" value="Unassembled WGS sequence"/>
</dbReference>
<sequence>MRLASLRRLYHEKRAALTEEELADIRERGRLNMRKLRAQNPEKYRKTEAQKRRWMEKARLYAQEYRIKNAAEIRARQEALSEDDKAKWRAHRDAQTRGYRAKKALLQPKPKHIVPERNVKRNATRTQQRKKDELHNMKSLLQTRINRAGKAYKQALEANAADQAIIYEAKIRLAVAEVDRYEFNLENGIKIRHSASREFIQLAQEARDMSESAAYLHDNRHSEVDHSSSDPEDDFDIHMDLRDDGCVQSDCSANHFGDFADDSFDGDDDAIQQPDVEMSVM</sequence>
<feature type="region of interest" description="Disordered" evidence="1">
    <location>
        <begin position="218"/>
        <end position="237"/>
    </location>
</feature>
<evidence type="ECO:0000256" key="1">
    <source>
        <dbReference type="SAM" id="MobiDB-lite"/>
    </source>
</evidence>
<accession>A0AAN4PQM3</accession>
<comment type="caution">
    <text evidence="2">The sequence shown here is derived from an EMBL/GenBank/DDBJ whole genome shotgun (WGS) entry which is preliminary data.</text>
</comment>
<feature type="region of interest" description="Disordered" evidence="1">
    <location>
        <begin position="262"/>
        <end position="281"/>
    </location>
</feature>
<reference evidence="2 3" key="1">
    <citation type="submission" date="2015-11" db="EMBL/GenBank/DDBJ databases">
        <title>Aspergillus lentulus strain IFM 54703T.</title>
        <authorList>
            <person name="Kusuya Y."/>
            <person name="Sakai K."/>
            <person name="Kamei K."/>
            <person name="Takahashi H."/>
            <person name="Yaguchi T."/>
        </authorList>
    </citation>
    <scope>NUCLEOTIDE SEQUENCE [LARGE SCALE GENOMIC DNA]</scope>
    <source>
        <strain evidence="2 3">IFM 54703</strain>
    </source>
</reference>
<dbReference type="EMBL" id="BCLY01000016">
    <property type="protein sequence ID" value="GAQ11157.1"/>
    <property type="molecule type" value="Genomic_DNA"/>
</dbReference>
<evidence type="ECO:0000313" key="2">
    <source>
        <dbReference type="EMBL" id="GAQ11157.1"/>
    </source>
</evidence>
<proteinExistence type="predicted"/>
<gene>
    <name evidence="2" type="ORF">ALT_8478</name>
</gene>
<organism evidence="2 3">
    <name type="scientific">Aspergillus lentulus</name>
    <dbReference type="NCBI Taxonomy" id="293939"/>
    <lineage>
        <taxon>Eukaryota</taxon>
        <taxon>Fungi</taxon>
        <taxon>Dikarya</taxon>
        <taxon>Ascomycota</taxon>
        <taxon>Pezizomycotina</taxon>
        <taxon>Eurotiomycetes</taxon>
        <taxon>Eurotiomycetidae</taxon>
        <taxon>Eurotiales</taxon>
        <taxon>Aspergillaceae</taxon>
        <taxon>Aspergillus</taxon>
        <taxon>Aspergillus subgen. Fumigati</taxon>
    </lineage>
</organism>
<protein>
    <submittedName>
        <fullName evidence="2">Uncharacterized protein</fullName>
    </submittedName>
</protein>
<evidence type="ECO:0000313" key="3">
    <source>
        <dbReference type="Proteomes" id="UP000051487"/>
    </source>
</evidence>